<proteinExistence type="predicted"/>
<evidence type="ECO:0000313" key="2">
    <source>
        <dbReference type="EMBL" id="SMD29661.1"/>
    </source>
</evidence>
<keyword evidence="1" id="KW-0732">Signal</keyword>
<evidence type="ECO:0000256" key="1">
    <source>
        <dbReference type="SAM" id="SignalP"/>
    </source>
</evidence>
<feature type="chain" id="PRO_5019785960" evidence="1">
    <location>
        <begin position="21"/>
        <end position="122"/>
    </location>
</feature>
<name>A0A482ZDE0_CORTR</name>
<organism evidence="2">
    <name type="scientific">Coremiocnemis tropix</name>
    <name type="common">Australian tarantula spider</name>
    <dbReference type="NCBI Taxonomy" id="1904443"/>
    <lineage>
        <taxon>Eukaryota</taxon>
        <taxon>Metazoa</taxon>
        <taxon>Ecdysozoa</taxon>
        <taxon>Arthropoda</taxon>
        <taxon>Chelicerata</taxon>
        <taxon>Arachnida</taxon>
        <taxon>Araneae</taxon>
        <taxon>Mygalomorphae</taxon>
        <taxon>Avicularoidea</taxon>
        <taxon>Theraphosidae</taxon>
        <taxon>Coremiocnemis</taxon>
    </lineage>
</organism>
<reference evidence="2" key="2">
    <citation type="submission" date="2019-04" db="EMBL/GenBank/DDBJ databases">
        <title>Unravelling the molecular evolution of spider venoms.</title>
        <authorList>
            <person name="Pineda S."/>
        </authorList>
    </citation>
    <scope>NUCLEOTIDE SEQUENCE</scope>
</reference>
<reference evidence="2" key="1">
    <citation type="submission" date="2017-03" db="EMBL/GenBank/DDBJ databases">
        <authorList>
            <person name="QRISCLOUD D."/>
        </authorList>
    </citation>
    <scope>NUCLEOTIDE SEQUENCE</scope>
</reference>
<dbReference type="EMBL" id="HAGN01000239">
    <property type="protein sequence ID" value="SMD29661.1"/>
    <property type="molecule type" value="Transcribed_RNA"/>
</dbReference>
<accession>A0A482ZDE0</accession>
<dbReference type="AlphaFoldDB" id="A0A482ZDE0"/>
<feature type="signal peptide" evidence="1">
    <location>
        <begin position="1"/>
        <end position="20"/>
    </location>
</feature>
<sequence length="122" mass="13717">MKIILVVALLSVLAVHMTVGHSDPTGKTCLHSHPTGKTCLLEHSHLPKIPGCCDFLKAFHAKMDALKKDHDKSCKNFTDRPQQEECKMRKILIARNYVASDLTDECKQRMQDFVQGKPTSDD</sequence>
<protein>
    <submittedName>
        <fullName evidence="2">U20-Theraphotoxin-Ct1a_1</fullName>
    </submittedName>
</protein>